<keyword evidence="1" id="KW-1133">Transmembrane helix</keyword>
<reference evidence="3" key="3">
    <citation type="submission" date="2016-02" db="EMBL/GenBank/DDBJ databases">
        <authorList>
            <person name="Teng J.L."/>
            <person name="Yang Y."/>
            <person name="Huang Y."/>
            <person name="Guo F."/>
            <person name="Wei W."/>
            <person name="Chen J.H."/>
            <person name="Wong S.Y."/>
            <person name="Lau S.K."/>
            <person name="Woo P.C."/>
        </authorList>
    </citation>
    <scope>NUCLEOTIDE SEQUENCE</scope>
    <source>
        <strain evidence="3">JCM 15929</strain>
    </source>
</reference>
<comment type="caution">
    <text evidence="3">The sequence shown here is derived from an EMBL/GenBank/DDBJ whole genome shotgun (WGS) entry which is preliminary data.</text>
</comment>
<keyword evidence="1" id="KW-0472">Membrane</keyword>
<sequence length="110" mass="11259">MIADLVVATVLWGLLVLAGGLAMFFAVMYFSASAPGCAAGSPCAAREQAEFAVVVLSAGVLGGWAVAGVGSVACAVVRRSVWYWPLLGILIASAGTWWGFRLVIDAGGLR</sequence>
<dbReference type="EMBL" id="LSRE01000006">
    <property type="protein sequence ID" value="KXP00636.1"/>
    <property type="molecule type" value="Genomic_DNA"/>
</dbReference>
<dbReference type="STRING" id="239498.AXK60_11335"/>
<name>A0A138A8I6_9ACTN</name>
<reference evidence="4" key="2">
    <citation type="submission" date="2016-02" db="EMBL/GenBank/DDBJ databases">
        <authorList>
            <person name="Wen L."/>
            <person name="He K."/>
            <person name="Yang H."/>
        </authorList>
    </citation>
    <scope>NUCLEOTIDE SEQUENCE [LARGE SCALE GENOMIC DNA]</scope>
    <source>
        <strain evidence="4">JCM 15929</strain>
    </source>
</reference>
<keyword evidence="1" id="KW-0812">Transmembrane</keyword>
<proteinExistence type="predicted"/>
<evidence type="ECO:0000313" key="2">
    <source>
        <dbReference type="EMBL" id="KXP00636.1"/>
    </source>
</evidence>
<evidence type="ECO:0000313" key="4">
    <source>
        <dbReference type="Proteomes" id="UP000070258"/>
    </source>
</evidence>
<dbReference type="AlphaFoldDB" id="A0A138A8I6"/>
<evidence type="ECO:0008006" key="6">
    <source>
        <dbReference type="Google" id="ProtNLM"/>
    </source>
</evidence>
<accession>A0A138A8I6</accession>
<feature type="transmembrane region" description="Helical" evidence="1">
    <location>
        <begin position="6"/>
        <end position="30"/>
    </location>
</feature>
<feature type="transmembrane region" description="Helical" evidence="1">
    <location>
        <begin position="82"/>
        <end position="104"/>
    </location>
</feature>
<evidence type="ECO:0000313" key="3">
    <source>
        <dbReference type="EMBL" id="KXP06657.1"/>
    </source>
</evidence>
<keyword evidence="5" id="KW-1185">Reference proteome</keyword>
<dbReference type="EMBL" id="LSRF01000056">
    <property type="protein sequence ID" value="KXP06657.1"/>
    <property type="molecule type" value="Genomic_DNA"/>
</dbReference>
<dbReference type="Proteomes" id="UP000070258">
    <property type="component" value="Unassembled WGS sequence"/>
</dbReference>
<protein>
    <recommendedName>
        <fullName evidence="6">Major facilitator superfamily (MFS) profile domain-containing protein</fullName>
    </recommendedName>
</protein>
<evidence type="ECO:0000313" key="5">
    <source>
        <dbReference type="Proteomes" id="UP000070409"/>
    </source>
</evidence>
<dbReference type="Proteomes" id="UP000070409">
    <property type="component" value="Unassembled WGS sequence"/>
</dbReference>
<feature type="transmembrane region" description="Helical" evidence="1">
    <location>
        <begin position="51"/>
        <end position="76"/>
    </location>
</feature>
<reference evidence="2 5" key="1">
    <citation type="submission" date="2016-02" db="EMBL/GenBank/DDBJ databases">
        <authorList>
            <person name="Teng J.L."/>
            <person name="Tang Y."/>
            <person name="Huang Y."/>
            <person name="Guo F."/>
            <person name="Wei W."/>
            <person name="Chen J.H."/>
            <person name="Wong S.Y."/>
            <person name="Lau S.K."/>
            <person name="Woo P.C."/>
        </authorList>
    </citation>
    <scope>NUCLEOTIDE SEQUENCE [LARGE SCALE GENOMIC DNA]</scope>
    <source>
        <strain evidence="2 5">JCM 13375</strain>
    </source>
</reference>
<gene>
    <name evidence="3" type="ORF">AXK60_11335</name>
    <name evidence="2" type="ORF">AXK61_15170</name>
</gene>
<organism evidence="3 4">
    <name type="scientific">Tsukamurella pseudospumae</name>
    <dbReference type="NCBI Taxonomy" id="239498"/>
    <lineage>
        <taxon>Bacteria</taxon>
        <taxon>Bacillati</taxon>
        <taxon>Actinomycetota</taxon>
        <taxon>Actinomycetes</taxon>
        <taxon>Mycobacteriales</taxon>
        <taxon>Tsukamurellaceae</taxon>
        <taxon>Tsukamurella</taxon>
    </lineage>
</organism>
<evidence type="ECO:0000256" key="1">
    <source>
        <dbReference type="SAM" id="Phobius"/>
    </source>
</evidence>